<gene>
    <name evidence="1" type="ORF">SAMN02787144_102370</name>
</gene>
<evidence type="ECO:0008006" key="3">
    <source>
        <dbReference type="Google" id="ProtNLM"/>
    </source>
</evidence>
<name>A0A1K2EV66_STRAR</name>
<reference evidence="1 2" key="1">
    <citation type="submission" date="2016-11" db="EMBL/GenBank/DDBJ databases">
        <authorList>
            <person name="Jaros S."/>
            <person name="Januszkiewicz K."/>
            <person name="Wedrychowicz H."/>
        </authorList>
    </citation>
    <scope>NUCLEOTIDE SEQUENCE [LARGE SCALE GENOMIC DNA]</scope>
    <source>
        <strain evidence="1 2">OK807</strain>
    </source>
</reference>
<dbReference type="AlphaFoldDB" id="A0A1K2EV66"/>
<evidence type="ECO:0000313" key="1">
    <source>
        <dbReference type="EMBL" id="SFY39355.1"/>
    </source>
</evidence>
<dbReference type="STRING" id="1893.SAMN02787144_102370"/>
<accession>A0A1K2EV66</accession>
<dbReference type="EMBL" id="FPJO01000023">
    <property type="protein sequence ID" value="SFY39355.1"/>
    <property type="molecule type" value="Genomic_DNA"/>
</dbReference>
<organism evidence="1 2">
    <name type="scientific">Streptomyces atratus</name>
    <dbReference type="NCBI Taxonomy" id="1893"/>
    <lineage>
        <taxon>Bacteria</taxon>
        <taxon>Bacillati</taxon>
        <taxon>Actinomycetota</taxon>
        <taxon>Actinomycetes</taxon>
        <taxon>Kitasatosporales</taxon>
        <taxon>Streptomycetaceae</taxon>
        <taxon>Streptomyces</taxon>
    </lineage>
</organism>
<proteinExistence type="predicted"/>
<dbReference type="Proteomes" id="UP000181909">
    <property type="component" value="Unassembled WGS sequence"/>
</dbReference>
<evidence type="ECO:0000313" key="2">
    <source>
        <dbReference type="Proteomes" id="UP000181909"/>
    </source>
</evidence>
<protein>
    <recommendedName>
        <fullName evidence="3">Knr4/Smi1-like domain-containing protein</fullName>
    </recommendedName>
</protein>
<sequence length="260" mass="28974">MLSVAAPTVARMIQEPQPPNLMLDLDALTAATGEQPDRPAAWRFIRAFARDWSQRPLTGTDGYAPADLDAAQARLGLPLPTALREAHQLLGRRKDLTDNQDTLLAPQDLYLDEDRGVLVFRVENQSCAYWGIRVTDLDQEDPPVVVRADLVGPTADDWAAWLGRVSVAFVEIVLSEALCADEDLMGWVTPDDDTGLPEDIAATFRRLPFPEYPISQQPGSRWYAHDEIILRDDRGTAMFRARTEAALDRFDGESEEDAED</sequence>